<feature type="region of interest" description="Disordered" evidence="1">
    <location>
        <begin position="167"/>
        <end position="216"/>
    </location>
</feature>
<reference evidence="2 3" key="1">
    <citation type="submission" date="2008-07" db="EMBL/GenBank/DDBJ databases">
        <authorList>
            <person name="El-Sayed N."/>
            <person name="Caler E."/>
            <person name="Inman J."/>
            <person name="Amedeo P."/>
            <person name="Hass B."/>
            <person name="Wortman J."/>
        </authorList>
    </citation>
    <scope>NUCLEOTIDE SEQUENCE [LARGE SCALE GENOMIC DNA]</scope>
    <source>
        <strain evidence="3">ATCC 50983 / TXsc</strain>
    </source>
</reference>
<dbReference type="PROSITE" id="PS51257">
    <property type="entry name" value="PROKAR_LIPOPROTEIN"/>
    <property type="match status" value="1"/>
</dbReference>
<feature type="compositionally biased region" description="Low complexity" evidence="1">
    <location>
        <begin position="337"/>
        <end position="352"/>
    </location>
</feature>
<proteinExistence type="predicted"/>
<organism evidence="3">
    <name type="scientific">Perkinsus marinus (strain ATCC 50983 / TXsc)</name>
    <dbReference type="NCBI Taxonomy" id="423536"/>
    <lineage>
        <taxon>Eukaryota</taxon>
        <taxon>Sar</taxon>
        <taxon>Alveolata</taxon>
        <taxon>Perkinsozoa</taxon>
        <taxon>Perkinsea</taxon>
        <taxon>Perkinsida</taxon>
        <taxon>Perkinsidae</taxon>
        <taxon>Perkinsus</taxon>
    </lineage>
</organism>
<feature type="region of interest" description="Disordered" evidence="1">
    <location>
        <begin position="322"/>
        <end position="362"/>
    </location>
</feature>
<dbReference type="EMBL" id="GG686832">
    <property type="protein sequence ID" value="EEQ98122.1"/>
    <property type="molecule type" value="Genomic_DNA"/>
</dbReference>
<dbReference type="RefSeq" id="XP_002765405.1">
    <property type="nucleotide sequence ID" value="XM_002765359.1"/>
</dbReference>
<dbReference type="OrthoDB" id="425213at2759"/>
<dbReference type="AlphaFoldDB" id="C5LYU8"/>
<evidence type="ECO:0000313" key="2">
    <source>
        <dbReference type="EMBL" id="EEQ98122.1"/>
    </source>
</evidence>
<dbReference type="Proteomes" id="UP000007800">
    <property type="component" value="Unassembled WGS sequence"/>
</dbReference>
<name>C5LYU8_PERM5</name>
<evidence type="ECO:0000256" key="1">
    <source>
        <dbReference type="SAM" id="MobiDB-lite"/>
    </source>
</evidence>
<gene>
    <name evidence="2" type="ORF">Pmar_PMAR002401</name>
</gene>
<feature type="compositionally biased region" description="Polar residues" evidence="1">
    <location>
        <begin position="167"/>
        <end position="179"/>
    </location>
</feature>
<dbReference type="InParanoid" id="C5LYU8"/>
<accession>C5LYU8</accession>
<evidence type="ECO:0000313" key="3">
    <source>
        <dbReference type="Proteomes" id="UP000007800"/>
    </source>
</evidence>
<feature type="region of interest" description="Disordered" evidence="1">
    <location>
        <begin position="469"/>
        <end position="500"/>
    </location>
</feature>
<dbReference type="GeneID" id="9040555"/>
<sequence>MKFCTYQTTFTIGSLIAIIGLQGCASKEKKAAQAAADAASAASGLASEVADYDNFSVDNLFRGSGGRYQICSVNGTTTDGSNDMEGTFKLRVERILGSGESQWKAILRGFCGASGNLEKKLGTDHTSKLQGEMNCQGVWGVFHITRQSGLDAVISVCDDVLNAQEQKGSGAASSSTEVQETTTAAPTGEKEEEEATEEKPANSKAAGANPKRAQRNRQEIHRRLGPFHPGVTTHRQVCTAKYNDTLNLKEYNLKLERRKEGSEKWTAKLSGKCGHRENLEADLTGDDLDKLQGEKNCVVAWEALGVTSRVIVARKSVPPVAKIQGCGSSKSSTRGGAEASSTETSTETESAAKASKQTAPEEVKDGGKFKICRASSTDHTYKLSVQRTLKSGETQWKVKLVGDKCGDKTGAKKEIVDDLAKDLQGEDVDCKAVWEKFGVTAENPSRLKTLCTDPAWLALKVVGRKRKYKVKNQMRAPKPESPVQVHHRARPGRVPGTPGDTVQSCDASAGLFHLIVKRVKRGGQSNYEVSMVGSKCGPDVVPETPLSGENTAKLQEDNISCAKVWKALGVATATSTEETLSDMCAKLKAGQL</sequence>
<protein>
    <submittedName>
        <fullName evidence="2">Uncharacterized protein</fullName>
    </submittedName>
</protein>
<keyword evidence="3" id="KW-1185">Reference proteome</keyword>